<name>A0A8A1MIH1_AJECA</name>
<reference evidence="1" key="1">
    <citation type="submission" date="2021-01" db="EMBL/GenBank/DDBJ databases">
        <title>Chromosome-level genome assembly of a human fungal pathogen reveals clustering of transcriptionally co-regulated genes.</title>
        <authorList>
            <person name="Voorhies M."/>
            <person name="Cohen S."/>
            <person name="Shea T.P."/>
            <person name="Petrus S."/>
            <person name="Munoz J.F."/>
            <person name="Poplawski S."/>
            <person name="Goldman W.E."/>
            <person name="Michael T."/>
            <person name="Cuomo C.A."/>
            <person name="Sil A."/>
            <person name="Beyhan S."/>
        </authorList>
    </citation>
    <scope>NUCLEOTIDE SEQUENCE</scope>
    <source>
        <strain evidence="1">WU24</strain>
    </source>
</reference>
<dbReference type="VEuPathDB" id="FungiDB:I7I51_00968"/>
<protein>
    <submittedName>
        <fullName evidence="1">Uncharacterized protein</fullName>
    </submittedName>
</protein>
<gene>
    <name evidence="1" type="ORF">I7I51_00968</name>
</gene>
<dbReference type="Proteomes" id="UP000663671">
    <property type="component" value="Chromosome 1"/>
</dbReference>
<sequence length="141" mass="15851">MTTKVPIYIDIDEGRANRTSAAHSTEYRQAWRGTCNRHRSSQFRNALEVCLKNAPLCTSQLRKGFPEFPEPADQGCGVIPLSDAPRGCKKGGCGRREIVSELRPRTTTSIFQIVSQLTLDRVFRRVEPIMRSLSSQALRSN</sequence>
<accession>A0A8A1MIH1</accession>
<proteinExistence type="predicted"/>
<evidence type="ECO:0000313" key="1">
    <source>
        <dbReference type="EMBL" id="QSS63907.1"/>
    </source>
</evidence>
<dbReference type="AlphaFoldDB" id="A0A8A1MIH1"/>
<evidence type="ECO:0000313" key="2">
    <source>
        <dbReference type="Proteomes" id="UP000663671"/>
    </source>
</evidence>
<organism evidence="1 2">
    <name type="scientific">Ajellomyces capsulatus</name>
    <name type="common">Darling's disease fungus</name>
    <name type="synonym">Histoplasma capsulatum</name>
    <dbReference type="NCBI Taxonomy" id="5037"/>
    <lineage>
        <taxon>Eukaryota</taxon>
        <taxon>Fungi</taxon>
        <taxon>Dikarya</taxon>
        <taxon>Ascomycota</taxon>
        <taxon>Pezizomycotina</taxon>
        <taxon>Eurotiomycetes</taxon>
        <taxon>Eurotiomycetidae</taxon>
        <taxon>Onygenales</taxon>
        <taxon>Ajellomycetaceae</taxon>
        <taxon>Histoplasma</taxon>
    </lineage>
</organism>
<dbReference type="EMBL" id="CP069114">
    <property type="protein sequence ID" value="QSS63907.1"/>
    <property type="molecule type" value="Genomic_DNA"/>
</dbReference>